<dbReference type="Pfam" id="PF13613">
    <property type="entry name" value="HTH_Tnp_4"/>
    <property type="match status" value="1"/>
</dbReference>
<evidence type="ECO:0000313" key="4">
    <source>
        <dbReference type="Proteomes" id="UP000664109"/>
    </source>
</evidence>
<feature type="compositionally biased region" description="Basic residues" evidence="1">
    <location>
        <begin position="218"/>
        <end position="227"/>
    </location>
</feature>
<protein>
    <submittedName>
        <fullName evidence="3">Transposase family protein</fullName>
    </submittedName>
</protein>
<name>A0ABS2V4X1_9ACTN</name>
<dbReference type="EMBL" id="JAFEJA010000003">
    <property type="protein sequence ID" value="MBM9624534.1"/>
    <property type="molecule type" value="Genomic_DNA"/>
</dbReference>
<dbReference type="Proteomes" id="UP000664109">
    <property type="component" value="Unassembled WGS sequence"/>
</dbReference>
<accession>A0ABS2V4X1</accession>
<evidence type="ECO:0000256" key="1">
    <source>
        <dbReference type="SAM" id="MobiDB-lite"/>
    </source>
</evidence>
<evidence type="ECO:0000259" key="2">
    <source>
        <dbReference type="Pfam" id="PF13613"/>
    </source>
</evidence>
<feature type="region of interest" description="Disordered" evidence="1">
    <location>
        <begin position="177"/>
        <end position="227"/>
    </location>
</feature>
<comment type="caution">
    <text evidence="3">The sequence shown here is derived from an EMBL/GenBank/DDBJ whole genome shotgun (WGS) entry which is preliminary data.</text>
</comment>
<geneLocation type="plasmid" evidence="3">
    <name>unnamed1</name>
</geneLocation>
<gene>
    <name evidence="3" type="ORF">JE024_39000</name>
</gene>
<dbReference type="InterPro" id="IPR027805">
    <property type="entry name" value="Transposase_HTH_dom"/>
</dbReference>
<reference evidence="3 4" key="1">
    <citation type="journal article" date="2016" name="Arch. Microbiol.">
        <title>Streptomyces zhihengii sp. nov., isolated from rhizospheric soil of Psammosilene tunicoides.</title>
        <authorList>
            <person name="Huang M.J."/>
            <person name="Fei J.J."/>
            <person name="Salam N."/>
            <person name="Kim C.J."/>
            <person name="Hozzein W.N."/>
            <person name="Xiao M."/>
            <person name="Huang H.Q."/>
            <person name="Li W.J."/>
        </authorList>
    </citation>
    <scope>NUCLEOTIDE SEQUENCE [LARGE SCALE GENOMIC DNA]</scope>
    <source>
        <strain evidence="3 4">YIM T102</strain>
    </source>
</reference>
<keyword evidence="3" id="KW-0614">Plasmid</keyword>
<keyword evidence="4" id="KW-1185">Reference proteome</keyword>
<organism evidence="3 4">
    <name type="scientific">Streptomyces zhihengii</name>
    <dbReference type="NCBI Taxonomy" id="1818004"/>
    <lineage>
        <taxon>Bacteria</taxon>
        <taxon>Bacillati</taxon>
        <taxon>Actinomycetota</taxon>
        <taxon>Actinomycetes</taxon>
        <taxon>Kitasatosporales</taxon>
        <taxon>Streptomycetaceae</taxon>
        <taxon>Streptomyces</taxon>
    </lineage>
</organism>
<evidence type="ECO:0000313" key="3">
    <source>
        <dbReference type="EMBL" id="MBM9624534.1"/>
    </source>
</evidence>
<sequence length="227" mass="24875">MGAGARHKPVVVDQLLATLVSIWHVVTHDALASWFGVDRSTITRGAGEIRPFLADRGCRIEGGLRLRTLADVIAHRGTTGQTALMDASDIRVRRPSARRGGHSRFISGKSCINAMEARVFTDERGRLLFCGEVRAGSVADITRVRDADLADLLAASGYQGLAAQIYGFSWLSSRISPPPDPQAVEAAQRADTRLRTKRRAPKSRPCSLSRRAMTGLTGRRRPRRRHS</sequence>
<dbReference type="RefSeq" id="WP_205378711.1">
    <property type="nucleotide sequence ID" value="NZ_JAFEJA010000003.1"/>
</dbReference>
<proteinExistence type="predicted"/>
<feature type="domain" description="Transposase Helix-turn-helix" evidence="2">
    <location>
        <begin position="13"/>
        <end position="58"/>
    </location>
</feature>